<dbReference type="EMBL" id="VSTH01000049">
    <property type="protein sequence ID" value="TYO65736.1"/>
    <property type="molecule type" value="Genomic_DNA"/>
</dbReference>
<reference evidence="2 3" key="1">
    <citation type="submission" date="2019-08" db="EMBL/GenBank/DDBJ databases">
        <title>Bradyrhizobium hipponensis sp. nov., a rhizobium isolated from a Lupinus angustifolius root nodule in Tunisia.</title>
        <authorList>
            <person name="Off K."/>
            <person name="Rejili M."/>
            <person name="Mars M."/>
            <person name="Brachmann A."/>
            <person name="Marin M."/>
        </authorList>
    </citation>
    <scope>NUCLEOTIDE SEQUENCE [LARGE SCALE GENOMIC DNA]</scope>
    <source>
        <strain evidence="3">aSej3</strain>
    </source>
</reference>
<keyword evidence="1" id="KW-1133">Transmembrane helix</keyword>
<dbReference type="AlphaFoldDB" id="A0A5S4YMT5"/>
<feature type="transmembrane region" description="Helical" evidence="1">
    <location>
        <begin position="46"/>
        <end position="64"/>
    </location>
</feature>
<evidence type="ECO:0000256" key="1">
    <source>
        <dbReference type="SAM" id="Phobius"/>
    </source>
</evidence>
<protein>
    <submittedName>
        <fullName evidence="2">Uncharacterized protein</fullName>
    </submittedName>
</protein>
<proteinExistence type="predicted"/>
<name>A0A5S4YMT5_9BRAD</name>
<accession>A0A5S4YMT5</accession>
<keyword evidence="1" id="KW-0812">Transmembrane</keyword>
<comment type="caution">
    <text evidence="2">The sequence shown here is derived from an EMBL/GenBank/DDBJ whole genome shotgun (WGS) entry which is preliminary data.</text>
</comment>
<dbReference type="Proteomes" id="UP000324797">
    <property type="component" value="Unassembled WGS sequence"/>
</dbReference>
<keyword evidence="3" id="KW-1185">Reference proteome</keyword>
<keyword evidence="1" id="KW-0472">Membrane</keyword>
<feature type="transmembrane region" description="Helical" evidence="1">
    <location>
        <begin position="12"/>
        <end position="34"/>
    </location>
</feature>
<dbReference type="RefSeq" id="WP_148740195.1">
    <property type="nucleotide sequence ID" value="NZ_VSTH01000049.1"/>
</dbReference>
<organism evidence="2 3">
    <name type="scientific">Bradyrhizobium hipponense</name>
    <dbReference type="NCBI Taxonomy" id="2605638"/>
    <lineage>
        <taxon>Bacteria</taxon>
        <taxon>Pseudomonadati</taxon>
        <taxon>Pseudomonadota</taxon>
        <taxon>Alphaproteobacteria</taxon>
        <taxon>Hyphomicrobiales</taxon>
        <taxon>Nitrobacteraceae</taxon>
        <taxon>Bradyrhizobium</taxon>
    </lineage>
</organism>
<evidence type="ECO:0000313" key="2">
    <source>
        <dbReference type="EMBL" id="TYO65736.1"/>
    </source>
</evidence>
<gene>
    <name evidence="2" type="ORF">FXV83_15045</name>
</gene>
<evidence type="ECO:0000313" key="3">
    <source>
        <dbReference type="Proteomes" id="UP000324797"/>
    </source>
</evidence>
<sequence>MHVRTRWPWISLLLGAVVAFNPIGLDFLYSAFFAGEQLARNIAQPIVLIALAVVALATMLEWLVRSFLIRRRARGAS</sequence>